<evidence type="ECO:0000259" key="2">
    <source>
        <dbReference type="Pfam" id="PF13439"/>
    </source>
</evidence>
<dbReference type="GO" id="GO:0016757">
    <property type="term" value="F:glycosyltransferase activity"/>
    <property type="evidence" value="ECO:0007669"/>
    <property type="project" value="InterPro"/>
</dbReference>
<reference evidence="3 4" key="1">
    <citation type="journal article" date="2016" name="Nat. Commun.">
        <title>Thousands of microbial genomes shed light on interconnected biogeochemical processes in an aquifer system.</title>
        <authorList>
            <person name="Anantharaman K."/>
            <person name="Brown C.T."/>
            <person name="Hug L.A."/>
            <person name="Sharon I."/>
            <person name="Castelle C.J."/>
            <person name="Probst A.J."/>
            <person name="Thomas B.C."/>
            <person name="Singh A."/>
            <person name="Wilkins M.J."/>
            <person name="Karaoz U."/>
            <person name="Brodie E.L."/>
            <person name="Williams K.H."/>
            <person name="Hubbard S.S."/>
            <person name="Banfield J.F."/>
        </authorList>
    </citation>
    <scope>NUCLEOTIDE SEQUENCE [LARGE SCALE GENOMIC DNA]</scope>
</reference>
<dbReference type="Gene3D" id="3.40.50.2000">
    <property type="entry name" value="Glycogen Phosphorylase B"/>
    <property type="match status" value="2"/>
</dbReference>
<evidence type="ECO:0000313" key="4">
    <source>
        <dbReference type="Proteomes" id="UP000177579"/>
    </source>
</evidence>
<accession>A0A1F5TM79</accession>
<organism evidence="3 4">
    <name type="scientific">Candidatus Falkowbacteria bacterium RIFOXYD2_FULL_34_120</name>
    <dbReference type="NCBI Taxonomy" id="1798007"/>
    <lineage>
        <taxon>Bacteria</taxon>
        <taxon>Candidatus Falkowiibacteriota</taxon>
    </lineage>
</organism>
<dbReference type="InterPro" id="IPR028098">
    <property type="entry name" value="Glyco_trans_4-like_N"/>
</dbReference>
<evidence type="ECO:0008006" key="5">
    <source>
        <dbReference type="Google" id="ProtNLM"/>
    </source>
</evidence>
<feature type="domain" description="Glycosyl transferase family 1" evidence="1">
    <location>
        <begin position="182"/>
        <end position="349"/>
    </location>
</feature>
<dbReference type="SUPFAM" id="SSF53756">
    <property type="entry name" value="UDP-Glycosyltransferase/glycogen phosphorylase"/>
    <property type="match status" value="1"/>
</dbReference>
<dbReference type="PANTHER" id="PTHR45947:SF3">
    <property type="entry name" value="SULFOQUINOVOSYL TRANSFERASE SQD2"/>
    <property type="match status" value="1"/>
</dbReference>
<dbReference type="CDD" id="cd03801">
    <property type="entry name" value="GT4_PimA-like"/>
    <property type="match status" value="1"/>
</dbReference>
<dbReference type="InterPro" id="IPR001296">
    <property type="entry name" value="Glyco_trans_1"/>
</dbReference>
<name>A0A1F5TM79_9BACT</name>
<dbReference type="Proteomes" id="UP000177579">
    <property type="component" value="Unassembled WGS sequence"/>
</dbReference>
<dbReference type="InterPro" id="IPR050194">
    <property type="entry name" value="Glycosyltransferase_grp1"/>
</dbReference>
<gene>
    <name evidence="3" type="ORF">A2531_07440</name>
</gene>
<protein>
    <recommendedName>
        <fullName evidence="5">Glycosyl transferase family 1 domain-containing protein</fullName>
    </recommendedName>
</protein>
<dbReference type="AlphaFoldDB" id="A0A1F5TM79"/>
<dbReference type="Pfam" id="PF13439">
    <property type="entry name" value="Glyco_transf_4"/>
    <property type="match status" value="1"/>
</dbReference>
<dbReference type="Pfam" id="PF00534">
    <property type="entry name" value="Glycos_transf_1"/>
    <property type="match status" value="1"/>
</dbReference>
<comment type="caution">
    <text evidence="3">The sequence shown here is derived from an EMBL/GenBank/DDBJ whole genome shotgun (WGS) entry which is preliminary data.</text>
</comment>
<feature type="domain" description="Glycosyltransferase subfamily 4-like N-terminal" evidence="2">
    <location>
        <begin position="48"/>
        <end position="138"/>
    </location>
</feature>
<dbReference type="PANTHER" id="PTHR45947">
    <property type="entry name" value="SULFOQUINOVOSYL TRANSFERASE SQD2"/>
    <property type="match status" value="1"/>
</dbReference>
<evidence type="ECO:0000259" key="1">
    <source>
        <dbReference type="Pfam" id="PF00534"/>
    </source>
</evidence>
<proteinExistence type="predicted"/>
<evidence type="ECO:0000313" key="3">
    <source>
        <dbReference type="EMBL" id="OGF40028.1"/>
    </source>
</evidence>
<sequence length="369" mass="41926">MRTLLFTIEYPPFKGGVANYYGNLMKNFPDELVVLHNNDRKLTKWWIWPKWLPAIWQLKQTIKKNKINHVLVGHLLPLGTVAYFVCQKMNIPYSVFIHGMDITFAMRKKRKKKIAIKILQNAKNIICVSEYTKEIVKKFLESSSGGESVKTLKSKLMAEKLHVVNPGIEPLITRNQETITQIENKYELKNKTVLFSIGRLVKRKGVDMAIKAMSEVLRVVPNLYYVIAGTGPDEKYLKKLTNNNKNIIFIGSPNDTEKWAWMEKCDIFIQLSRKIVDDFEGFGIVYLEAALYGKPVIAGDSGGVSDAVLGGTTGILVNPEKIDRIASAIIRLATDKETAKKLGEQGRKRAMEEFNWQGQAKKIHDIISL</sequence>
<dbReference type="EMBL" id="MFGO01000038">
    <property type="protein sequence ID" value="OGF40028.1"/>
    <property type="molecule type" value="Genomic_DNA"/>
</dbReference>